<dbReference type="PANTHER" id="PTHR10695:SF46">
    <property type="entry name" value="BIFUNCTIONAL COENZYME A SYNTHASE-RELATED"/>
    <property type="match status" value="1"/>
</dbReference>
<sequence>MVGTSVLELTRAATLTEACVDKGRNASSVSTVINARLLVEAVRETSKKLFVVFSGQGDDAGKTDQEDLTRRYMPTLYNELWDAALETGQTGLDFVVLLGSTSLDAFLKSDAGSGVEVIFNAGIKIDKAAATSAPSSATGGAVAVRSLDEKLQEEAFGVSFVLYDNASDSLGQYRKVAVGGTFDHFHGGHKKLLAICISVCSEELTVGVTDDSMLGEKKLREYIEDVDIRKNHVQTYFSTLAPASLRANIVLIQDVWGPTVVDKDIEAIVVSTETLKGARLINEERAKRDMAPLKVIAVSRSNVYTLSSTFMRRLRADQTQASSSSSSSSSNI</sequence>
<dbReference type="Gene3D" id="3.40.50.620">
    <property type="entry name" value="HUPs"/>
    <property type="match status" value="1"/>
</dbReference>
<dbReference type="AlphaFoldDB" id="A0A2R5G9E9"/>
<reference evidence="2 3" key="1">
    <citation type="submission" date="2017-12" db="EMBL/GenBank/DDBJ databases">
        <title>Sequencing, de novo assembly and annotation of complete genome of a new Thraustochytrid species, strain FCC1311.</title>
        <authorList>
            <person name="Sedici K."/>
            <person name="Godart F."/>
            <person name="Aiese Cigliano R."/>
            <person name="Sanseverino W."/>
            <person name="Barakat M."/>
            <person name="Ortet P."/>
            <person name="Marechal E."/>
            <person name="Cagnac O."/>
            <person name="Amato A."/>
        </authorList>
    </citation>
    <scope>NUCLEOTIDE SEQUENCE [LARGE SCALE GENOMIC DNA]</scope>
</reference>
<dbReference type="GO" id="GO:0015937">
    <property type="term" value="P:coenzyme A biosynthetic process"/>
    <property type="evidence" value="ECO:0007669"/>
    <property type="project" value="TreeGrafter"/>
</dbReference>
<keyword evidence="3" id="KW-1185">Reference proteome</keyword>
<comment type="caution">
    <text evidence="2">The sequence shown here is derived from an EMBL/GenBank/DDBJ whole genome shotgun (WGS) entry which is preliminary data.</text>
</comment>
<keyword evidence="2" id="KW-0808">Transferase</keyword>
<dbReference type="Proteomes" id="UP000241890">
    <property type="component" value="Unassembled WGS sequence"/>
</dbReference>
<dbReference type="SUPFAM" id="SSF52374">
    <property type="entry name" value="Nucleotidylyl transferase"/>
    <property type="match status" value="1"/>
</dbReference>
<name>A0A2R5G9E9_9STRA</name>
<dbReference type="InterPro" id="IPR014729">
    <property type="entry name" value="Rossmann-like_a/b/a_fold"/>
</dbReference>
<keyword evidence="2" id="KW-0548">Nucleotidyltransferase</keyword>
<accession>A0A2R5G9E9</accession>
<dbReference type="GO" id="GO:0004140">
    <property type="term" value="F:dephospho-CoA kinase activity"/>
    <property type="evidence" value="ECO:0007669"/>
    <property type="project" value="TreeGrafter"/>
</dbReference>
<organism evidence="2 3">
    <name type="scientific">Hondaea fermentalgiana</name>
    <dbReference type="NCBI Taxonomy" id="2315210"/>
    <lineage>
        <taxon>Eukaryota</taxon>
        <taxon>Sar</taxon>
        <taxon>Stramenopiles</taxon>
        <taxon>Bigyra</taxon>
        <taxon>Labyrinthulomycetes</taxon>
        <taxon>Thraustochytrida</taxon>
        <taxon>Thraustochytriidae</taxon>
        <taxon>Hondaea</taxon>
    </lineage>
</organism>
<evidence type="ECO:0000313" key="3">
    <source>
        <dbReference type="Proteomes" id="UP000241890"/>
    </source>
</evidence>
<gene>
    <name evidence="2" type="ORF">FCC1311_013312</name>
</gene>
<evidence type="ECO:0000259" key="1">
    <source>
        <dbReference type="Pfam" id="PF01467"/>
    </source>
</evidence>
<dbReference type="Pfam" id="PF01467">
    <property type="entry name" value="CTP_transf_like"/>
    <property type="match status" value="1"/>
</dbReference>
<dbReference type="EMBL" id="BEYU01000011">
    <property type="protein sequence ID" value="GBG25113.1"/>
    <property type="molecule type" value="Genomic_DNA"/>
</dbReference>
<dbReference type="GO" id="GO:0016779">
    <property type="term" value="F:nucleotidyltransferase activity"/>
    <property type="evidence" value="ECO:0007669"/>
    <property type="project" value="UniProtKB-KW"/>
</dbReference>
<dbReference type="OrthoDB" id="330671at2759"/>
<dbReference type="NCBIfam" id="NF001985">
    <property type="entry name" value="PRK00777.1"/>
    <property type="match status" value="1"/>
</dbReference>
<proteinExistence type="predicted"/>
<dbReference type="InParanoid" id="A0A2R5G9E9"/>
<protein>
    <submittedName>
        <fullName evidence="2">Phosphopantetheine adenylyltransferase</fullName>
    </submittedName>
</protein>
<dbReference type="InterPro" id="IPR004821">
    <property type="entry name" value="Cyt_trans-like"/>
</dbReference>
<evidence type="ECO:0000313" key="2">
    <source>
        <dbReference type="EMBL" id="GBG25113.1"/>
    </source>
</evidence>
<dbReference type="PANTHER" id="PTHR10695">
    <property type="entry name" value="DEPHOSPHO-COA KINASE-RELATED"/>
    <property type="match status" value="1"/>
</dbReference>
<feature type="domain" description="Cytidyltransferase-like" evidence="1">
    <location>
        <begin position="178"/>
        <end position="311"/>
    </location>
</feature>